<feature type="transmembrane region" description="Helical" evidence="1">
    <location>
        <begin position="248"/>
        <end position="270"/>
    </location>
</feature>
<dbReference type="InterPro" id="IPR036163">
    <property type="entry name" value="HMA_dom_sf"/>
</dbReference>
<dbReference type="CDD" id="cd00371">
    <property type="entry name" value="HMA"/>
    <property type="match status" value="1"/>
</dbReference>
<dbReference type="SUPFAM" id="SSF49503">
    <property type="entry name" value="Cupredoxins"/>
    <property type="match status" value="1"/>
</dbReference>
<dbReference type="Pfam" id="PF13473">
    <property type="entry name" value="Cupredoxin_1"/>
    <property type="match status" value="1"/>
</dbReference>
<feature type="domain" description="HMA" evidence="2">
    <location>
        <begin position="1"/>
        <end position="67"/>
    </location>
</feature>
<dbReference type="InterPro" id="IPR008972">
    <property type="entry name" value="Cupredoxin"/>
</dbReference>
<organism evidence="3 4">
    <name type="scientific">Candidatus Magasanikbacteria bacterium GW2011_GWA2_37_8</name>
    <dbReference type="NCBI Taxonomy" id="1619036"/>
    <lineage>
        <taxon>Bacteria</taxon>
        <taxon>Candidatus Magasanikiibacteriota</taxon>
    </lineage>
</organism>
<dbReference type="Pfam" id="PF00403">
    <property type="entry name" value="HMA"/>
    <property type="match status" value="1"/>
</dbReference>
<evidence type="ECO:0000313" key="3">
    <source>
        <dbReference type="EMBL" id="KKQ41000.1"/>
    </source>
</evidence>
<feature type="transmembrane region" description="Helical" evidence="1">
    <location>
        <begin position="311"/>
        <end position="329"/>
    </location>
</feature>
<dbReference type="PROSITE" id="PS50846">
    <property type="entry name" value="HMA_2"/>
    <property type="match status" value="1"/>
</dbReference>
<dbReference type="InterPro" id="IPR006121">
    <property type="entry name" value="HMA_dom"/>
</dbReference>
<sequence length="471" mass="50075">MSIKIPISGMHCRSCEILIEDNLKKITGVDKVNVSHKIGQAEIFYHGGAPSQNDIKSAVVAAGYTVGIKGKLPWVSKEASDYRNLLLAATILFVLYGLASWFGLFELNINTTSTSLGVVLLVGLVAGVSTCMALVGGLVLSLSARHAELHPEATPLQKFRPHLYFNLGRIVGYAILGGLIGLVGSAFKFSAGLLGFMTIIVGLVMLFLGLKLIEIFPALKEKTIALPKFISRLFGITNEQKEYSHKSAMITGALTFFLPCGFTQAMQLLAVSSGSFGTGAMIMGLFALGTAPGLLGVGGLASVFKGKKARVFFVVAGLLVILLGGYNIVNGSRLLSTISLNNNGKNQTVVNSGEFQEVRMTQGSNGYSPNVFTVEKGKTVRWIINSESVYSCASYIMMPKFKISKALTRGENIITFTPTETGEIPFSCSMGMYRGKFIVVDGPVTSANNINTENNSLATGGVCGLNGCSAN</sequence>
<feature type="transmembrane region" description="Helical" evidence="1">
    <location>
        <begin position="193"/>
        <end position="213"/>
    </location>
</feature>
<keyword evidence="1" id="KW-0472">Membrane</keyword>
<feature type="transmembrane region" description="Helical" evidence="1">
    <location>
        <begin position="282"/>
        <end position="304"/>
    </location>
</feature>
<keyword evidence="1" id="KW-1133">Transmembrane helix</keyword>
<dbReference type="PANTHER" id="PTHR42208:SF1">
    <property type="entry name" value="HEAVY METAL TRANSPORTER"/>
    <property type="match status" value="1"/>
</dbReference>
<dbReference type="InterPro" id="IPR028096">
    <property type="entry name" value="EfeO_Cupredoxin"/>
</dbReference>
<dbReference type="SUPFAM" id="SSF55008">
    <property type="entry name" value="HMA, heavy metal-associated domain"/>
    <property type="match status" value="1"/>
</dbReference>
<proteinExistence type="predicted"/>
<dbReference type="Gene3D" id="3.30.70.100">
    <property type="match status" value="1"/>
</dbReference>
<dbReference type="Gene3D" id="2.60.40.420">
    <property type="entry name" value="Cupredoxins - blue copper proteins"/>
    <property type="match status" value="1"/>
</dbReference>
<comment type="caution">
    <text evidence="3">The sequence shown here is derived from an EMBL/GenBank/DDBJ whole genome shotgun (WGS) entry which is preliminary data.</text>
</comment>
<dbReference type="InterPro" id="IPR039447">
    <property type="entry name" value="UreH-like_TM_dom"/>
</dbReference>
<feature type="transmembrane region" description="Helical" evidence="1">
    <location>
        <begin position="163"/>
        <end position="187"/>
    </location>
</feature>
<evidence type="ECO:0000313" key="4">
    <source>
        <dbReference type="Proteomes" id="UP000034333"/>
    </source>
</evidence>
<accession>A0A0G0HQV1</accession>
<feature type="transmembrane region" description="Helical" evidence="1">
    <location>
        <begin position="85"/>
        <end position="104"/>
    </location>
</feature>
<dbReference type="Proteomes" id="UP000034333">
    <property type="component" value="Unassembled WGS sequence"/>
</dbReference>
<dbReference type="EMBL" id="LBTN01000007">
    <property type="protein sequence ID" value="KKQ41000.1"/>
    <property type="molecule type" value="Genomic_DNA"/>
</dbReference>
<dbReference type="GO" id="GO:0046872">
    <property type="term" value="F:metal ion binding"/>
    <property type="evidence" value="ECO:0007669"/>
    <property type="project" value="InterPro"/>
</dbReference>
<dbReference type="Pfam" id="PF13386">
    <property type="entry name" value="DsbD_2"/>
    <property type="match status" value="1"/>
</dbReference>
<reference evidence="3 4" key="1">
    <citation type="journal article" date="2015" name="Nature">
        <title>rRNA introns, odd ribosomes, and small enigmatic genomes across a large radiation of phyla.</title>
        <authorList>
            <person name="Brown C.T."/>
            <person name="Hug L.A."/>
            <person name="Thomas B.C."/>
            <person name="Sharon I."/>
            <person name="Castelle C.J."/>
            <person name="Singh A."/>
            <person name="Wilkins M.J."/>
            <person name="Williams K.H."/>
            <person name="Banfield J.F."/>
        </authorList>
    </citation>
    <scope>NUCLEOTIDE SEQUENCE [LARGE SCALE GENOMIC DNA]</scope>
</reference>
<dbReference type="PANTHER" id="PTHR42208">
    <property type="entry name" value="HEAVY METAL TRANSPORTER-RELATED"/>
    <property type="match status" value="1"/>
</dbReference>
<evidence type="ECO:0000259" key="2">
    <source>
        <dbReference type="PROSITE" id="PS50846"/>
    </source>
</evidence>
<feature type="transmembrane region" description="Helical" evidence="1">
    <location>
        <begin position="116"/>
        <end position="142"/>
    </location>
</feature>
<gene>
    <name evidence="3" type="ORF">US58_C0007G0011</name>
</gene>
<name>A0A0G0HQV1_9BACT</name>
<keyword evidence="1" id="KW-0812">Transmembrane</keyword>
<evidence type="ECO:0000256" key="1">
    <source>
        <dbReference type="SAM" id="Phobius"/>
    </source>
</evidence>
<dbReference type="PATRIC" id="fig|1619036.3.peg.246"/>
<protein>
    <recommendedName>
        <fullName evidence="2">HMA domain-containing protein</fullName>
    </recommendedName>
</protein>
<dbReference type="STRING" id="1619036.US58_C0007G0011"/>
<dbReference type="AlphaFoldDB" id="A0A0G0HQV1"/>